<dbReference type="PANTHER" id="PTHR11346">
    <property type="entry name" value="GALECTIN"/>
    <property type="match status" value="1"/>
</dbReference>
<evidence type="ECO:0000313" key="4">
    <source>
        <dbReference type="Proteomes" id="UP000887569"/>
    </source>
</evidence>
<feature type="domain" description="Galectin" evidence="3">
    <location>
        <begin position="437"/>
        <end position="561"/>
    </location>
</feature>
<reference evidence="5" key="1">
    <citation type="submission" date="2022-11" db="UniProtKB">
        <authorList>
            <consortium name="WormBaseParasite"/>
        </authorList>
    </citation>
    <scope>IDENTIFICATION</scope>
</reference>
<organism evidence="4 5">
    <name type="scientific">Parascaris univalens</name>
    <name type="common">Nematode worm</name>
    <dbReference type="NCBI Taxonomy" id="6257"/>
    <lineage>
        <taxon>Eukaryota</taxon>
        <taxon>Metazoa</taxon>
        <taxon>Ecdysozoa</taxon>
        <taxon>Nematoda</taxon>
        <taxon>Chromadorea</taxon>
        <taxon>Rhabditida</taxon>
        <taxon>Spirurina</taxon>
        <taxon>Ascaridomorpha</taxon>
        <taxon>Ascaridoidea</taxon>
        <taxon>Ascarididae</taxon>
        <taxon>Parascaris</taxon>
    </lineage>
</organism>
<dbReference type="SMART" id="SM00908">
    <property type="entry name" value="Gal-bind_lectin"/>
    <property type="match status" value="2"/>
</dbReference>
<keyword evidence="1" id="KW-0430">Lectin</keyword>
<dbReference type="PROSITE" id="PS51304">
    <property type="entry name" value="GALECTIN"/>
    <property type="match status" value="2"/>
</dbReference>
<dbReference type="Pfam" id="PF00337">
    <property type="entry name" value="Gal-bind_lectin"/>
    <property type="match status" value="2"/>
</dbReference>
<feature type="domain" description="Galectin" evidence="3">
    <location>
        <begin position="27"/>
        <end position="156"/>
    </location>
</feature>
<dbReference type="WBParaSite" id="PgR006_g178_t03">
    <property type="protein sequence ID" value="PgR006_g178_t03"/>
    <property type="gene ID" value="PgR006_g178"/>
</dbReference>
<name>A0A915AGR1_PARUN</name>
<dbReference type="PANTHER" id="PTHR11346:SF147">
    <property type="entry name" value="GALECTIN"/>
    <property type="match status" value="1"/>
</dbReference>
<evidence type="ECO:0000259" key="3">
    <source>
        <dbReference type="PROSITE" id="PS51304"/>
    </source>
</evidence>
<accession>A0A915AGR1</accession>
<dbReference type="SUPFAM" id="SSF49899">
    <property type="entry name" value="Concanavalin A-like lectins/glucanases"/>
    <property type="match status" value="2"/>
</dbReference>
<proteinExistence type="predicted"/>
<dbReference type="InterPro" id="IPR013320">
    <property type="entry name" value="ConA-like_dom_sf"/>
</dbReference>
<dbReference type="Proteomes" id="UP000887569">
    <property type="component" value="Unplaced"/>
</dbReference>
<dbReference type="CDD" id="cd00070">
    <property type="entry name" value="GLECT"/>
    <property type="match status" value="1"/>
</dbReference>
<dbReference type="InterPro" id="IPR001079">
    <property type="entry name" value="Galectin_CRD"/>
</dbReference>
<evidence type="ECO:0000256" key="1">
    <source>
        <dbReference type="ARBA" id="ARBA00022734"/>
    </source>
</evidence>
<dbReference type="AlphaFoldDB" id="A0A915AGR1"/>
<dbReference type="GO" id="GO:0030246">
    <property type="term" value="F:carbohydrate binding"/>
    <property type="evidence" value="ECO:0007669"/>
    <property type="project" value="UniProtKB-KW"/>
</dbReference>
<keyword evidence="4" id="KW-1185">Reference proteome</keyword>
<dbReference type="InterPro" id="IPR044156">
    <property type="entry name" value="Galectin-like"/>
</dbReference>
<evidence type="ECO:0000256" key="2">
    <source>
        <dbReference type="SAM" id="MobiDB-lite"/>
    </source>
</evidence>
<feature type="region of interest" description="Disordered" evidence="2">
    <location>
        <begin position="367"/>
        <end position="390"/>
    </location>
</feature>
<dbReference type="SMART" id="SM00276">
    <property type="entry name" value="GLECT"/>
    <property type="match status" value="2"/>
</dbReference>
<sequence length="561" mass="63060">MSQSVVMNNLERLFALEPRHFPLPILPFRSDFNGYGVGAKVRLEATPYASAQSGFEICLLESGDDIALFANVSFDSEGRSAIDVKSRFAAKWSPTVRHIGIGIAIDRAFTLEVTVNSSEFVVIVDGFKVTEFVKRCDDVKAVLIWGSIIVKEITIIPSLLYYTPPPEYSAVPQKMEFDISSALNKLALIPTAPEVTPSNTLFNKFSADESNELKSRNAVLMGKTPEYEDKILRLDPPMERIVPPRPPPPTVKNRLTPSYSQNDMCLFSKTKSCAGAAGQGAKLSFQNSEDREAEIMNPAQCRRSGYNASERIVDYHSNRRVHFDEASEHQNVATHFVPSSTYASPHLNAVSTSNHIQKRNRQARCGSCENVSDDTQPSMRNSRSDYRRSSRHQRAVSAVNIYSPIISTHQLQEKTEAVYNAAKNFLKANFAVRSRSTKQLIRISMEAPQILTLIATPIFGANKFDLGLMHNGDYVMLFSARHNEKCIVLNSTRGGMWQKEERVHRFPFIYGQCFVLKIRAGNPLQIFVNGNFFCEFRVRSALPVDSIKIDNNLRLQQFEIK</sequence>
<protein>
    <submittedName>
        <fullName evidence="5">Galectin domain-containing protein</fullName>
    </submittedName>
</protein>
<evidence type="ECO:0000313" key="5">
    <source>
        <dbReference type="WBParaSite" id="PgR006_g178_t03"/>
    </source>
</evidence>
<dbReference type="Gene3D" id="2.60.120.200">
    <property type="match status" value="2"/>
</dbReference>